<organism evidence="1">
    <name type="scientific">mine drainage metagenome</name>
    <dbReference type="NCBI Taxonomy" id="410659"/>
    <lineage>
        <taxon>unclassified sequences</taxon>
        <taxon>metagenomes</taxon>
        <taxon>ecological metagenomes</taxon>
    </lineage>
</organism>
<gene>
    <name evidence="1" type="ORF">B1A_00020</name>
</gene>
<dbReference type="AlphaFoldDB" id="T1C720"/>
<protein>
    <submittedName>
        <fullName evidence="1">Uncharacterized protein</fullName>
    </submittedName>
</protein>
<evidence type="ECO:0000313" key="1">
    <source>
        <dbReference type="EMBL" id="EQD81256.1"/>
    </source>
</evidence>
<accession>T1C720</accession>
<proteinExistence type="predicted"/>
<reference evidence="1" key="1">
    <citation type="submission" date="2013-08" db="EMBL/GenBank/DDBJ databases">
        <authorList>
            <person name="Mendez C."/>
            <person name="Richter M."/>
            <person name="Ferrer M."/>
            <person name="Sanchez J."/>
        </authorList>
    </citation>
    <scope>NUCLEOTIDE SEQUENCE</scope>
</reference>
<dbReference type="EMBL" id="AUZX01000013">
    <property type="protein sequence ID" value="EQD81256.1"/>
    <property type="molecule type" value="Genomic_DNA"/>
</dbReference>
<comment type="caution">
    <text evidence="1">The sequence shown here is derived from an EMBL/GenBank/DDBJ whole genome shotgun (WGS) entry which is preliminary data.</text>
</comment>
<reference evidence="1" key="2">
    <citation type="journal article" date="2014" name="ISME J.">
        <title>Microbial stratification in low pH oxic and suboxic macroscopic growths along an acid mine drainage.</title>
        <authorList>
            <person name="Mendez-Garcia C."/>
            <person name="Mesa V."/>
            <person name="Sprenger R.R."/>
            <person name="Richter M."/>
            <person name="Diez M.S."/>
            <person name="Solano J."/>
            <person name="Bargiela R."/>
            <person name="Golyshina O.V."/>
            <person name="Manteca A."/>
            <person name="Ramos J.L."/>
            <person name="Gallego J.R."/>
            <person name="Llorente I."/>
            <person name="Martins Dos Santos V.A."/>
            <person name="Jensen O.N."/>
            <person name="Pelaez A.I."/>
            <person name="Sanchez J."/>
            <person name="Ferrer M."/>
        </authorList>
    </citation>
    <scope>NUCLEOTIDE SEQUENCE</scope>
</reference>
<sequence>MQEISRVFDAERIQWASATASGHTVNSAEAYQATGVSDLLPRSPRQLVFVECDVLGLEPAEVCDHHNPGDPGYDRQPQEYLQGSSLGQVLSLLGKEPTHEQRIIAAADHCLTHAYRGECPGVDPAELADWRERSRAARFGLTHEEIQMRIRIATKALERAERIKVGEEWVAWFPDKGVAPYELAEASARLGVPIAYITYLDPQRSPYRAKCGIKNAMPDTVRAWMRDCDLARIYGSPVRGYASGYAA</sequence>
<name>T1C720_9ZZZZ</name>